<evidence type="ECO:0000313" key="3">
    <source>
        <dbReference type="Proteomes" id="UP000002334"/>
    </source>
</evidence>
<reference evidence="2 3" key="1">
    <citation type="journal article" date="2009" name="Proc. Natl. Acad. Sci. U.S.A.">
        <title>Hamiltonella defensa, genome evolution of protective bacterial endosymbiont from pathogenic ancestors.</title>
        <authorList>
            <person name="Degnan P.H."/>
            <person name="Yu Y."/>
            <person name="Sisneros N."/>
            <person name="Wing R.A."/>
            <person name="Moran N.A."/>
        </authorList>
    </citation>
    <scope>NUCLEOTIDE SEQUENCE [LARGE SCALE GENOMIC DNA]</scope>
    <source>
        <strain evidence="3">5AT</strain>
    </source>
</reference>
<accession>C4K8W0</accession>
<evidence type="ECO:0000313" key="2">
    <source>
        <dbReference type="EMBL" id="ACQ66947.1"/>
    </source>
</evidence>
<dbReference type="Proteomes" id="UP000002334">
    <property type="component" value="Chromosome"/>
</dbReference>
<sequence>MGNTDYLIFSHSGPHAAYPFKNHVLTLEKAKEISMLERSDYFIH</sequence>
<name>C4K8W0_HAMD5</name>
<dbReference type="InterPro" id="IPR013557">
    <property type="entry name" value="AntA/B_antirep"/>
</dbReference>
<dbReference type="RefSeq" id="WP_012737912.1">
    <property type="nucleotide sequence ID" value="NC_012751.1"/>
</dbReference>
<dbReference type="HOGENOM" id="CLU_3217007_0_0_6"/>
<organism evidence="2 3">
    <name type="scientific">Hamiltonella defensa subsp. Acyrthosiphon pisum (strain 5AT)</name>
    <dbReference type="NCBI Taxonomy" id="572265"/>
    <lineage>
        <taxon>Bacteria</taxon>
        <taxon>Pseudomonadati</taxon>
        <taxon>Pseudomonadota</taxon>
        <taxon>Gammaproteobacteria</taxon>
        <taxon>Enterobacterales</taxon>
        <taxon>Enterobacteriaceae</taxon>
        <taxon>aphid secondary symbionts</taxon>
        <taxon>Candidatus Williamhamiltonella</taxon>
    </lineage>
</organism>
<proteinExistence type="predicted"/>
<dbReference type="GeneID" id="96894975"/>
<dbReference type="AlphaFoldDB" id="C4K8W0"/>
<feature type="domain" description="AntA/AntB antirepressor" evidence="1">
    <location>
        <begin position="3"/>
        <end position="39"/>
    </location>
</feature>
<protein>
    <recommendedName>
        <fullName evidence="1">AntA/AntB antirepressor domain-containing protein</fullName>
    </recommendedName>
</protein>
<dbReference type="KEGG" id="hde:HDEF_0174"/>
<evidence type="ECO:0000259" key="1">
    <source>
        <dbReference type="Pfam" id="PF08346"/>
    </source>
</evidence>
<dbReference type="EMBL" id="CP001277">
    <property type="protein sequence ID" value="ACQ66947.1"/>
    <property type="molecule type" value="Genomic_DNA"/>
</dbReference>
<keyword evidence="3" id="KW-1185">Reference proteome</keyword>
<dbReference type="Pfam" id="PF08346">
    <property type="entry name" value="AntA"/>
    <property type="match status" value="1"/>
</dbReference>
<gene>
    <name evidence="2" type="ordered locus">HDEF_0174</name>
</gene>
<dbReference type="eggNOG" id="COG3561">
    <property type="taxonomic scope" value="Bacteria"/>
</dbReference>